<reference evidence="2 3" key="1">
    <citation type="journal article" date="2015" name="BMC Genomics">
        <title>Genome mining reveals unlocked bioactive potential of marine Gram-negative bacteria.</title>
        <authorList>
            <person name="Machado H."/>
            <person name="Sonnenschein E.C."/>
            <person name="Melchiorsen J."/>
            <person name="Gram L."/>
        </authorList>
    </citation>
    <scope>NUCLEOTIDE SEQUENCE [LARGE SCALE GENOMIC DNA]</scope>
    <source>
        <strain evidence="2 3">S3137</strain>
    </source>
</reference>
<dbReference type="PROSITE" id="PS51257">
    <property type="entry name" value="PROKAR_LIPOPROTEIN"/>
    <property type="match status" value="1"/>
</dbReference>
<dbReference type="AlphaFoldDB" id="A0A0F4Q1B2"/>
<organism evidence="2 3">
    <name type="scientific">Pseudoalteromonas ruthenica</name>
    <dbReference type="NCBI Taxonomy" id="151081"/>
    <lineage>
        <taxon>Bacteria</taxon>
        <taxon>Pseudomonadati</taxon>
        <taxon>Pseudomonadota</taxon>
        <taxon>Gammaproteobacteria</taxon>
        <taxon>Alteromonadales</taxon>
        <taxon>Pseudoalteromonadaceae</taxon>
        <taxon>Pseudoalteromonas</taxon>
    </lineage>
</organism>
<dbReference type="PATRIC" id="fig|151081.8.peg.2935"/>
<dbReference type="eggNOG" id="ENOG5033X3A">
    <property type="taxonomic scope" value="Bacteria"/>
</dbReference>
<accession>A0A0F4Q1B2</accession>
<dbReference type="OrthoDB" id="6313374at2"/>
<dbReference type="EMBL" id="JXXZ01000006">
    <property type="protein sequence ID" value="KJZ00357.1"/>
    <property type="molecule type" value="Genomic_DNA"/>
</dbReference>
<gene>
    <name evidence="2" type="ORF">TW72_06565</name>
</gene>
<name>A0A0F4Q1B2_9GAMM</name>
<protein>
    <recommendedName>
        <fullName evidence="4">ATPase</fullName>
    </recommendedName>
</protein>
<evidence type="ECO:0000313" key="3">
    <source>
        <dbReference type="Proteomes" id="UP000033664"/>
    </source>
</evidence>
<evidence type="ECO:0000313" key="2">
    <source>
        <dbReference type="EMBL" id="KJZ00357.1"/>
    </source>
</evidence>
<dbReference type="GeneID" id="58228146"/>
<keyword evidence="3" id="KW-1185">Reference proteome</keyword>
<evidence type="ECO:0008006" key="4">
    <source>
        <dbReference type="Google" id="ProtNLM"/>
    </source>
</evidence>
<evidence type="ECO:0000256" key="1">
    <source>
        <dbReference type="SAM" id="SignalP"/>
    </source>
</evidence>
<feature type="signal peptide" evidence="1">
    <location>
        <begin position="1"/>
        <end position="20"/>
    </location>
</feature>
<feature type="chain" id="PRO_5002474852" description="ATPase" evidence="1">
    <location>
        <begin position="21"/>
        <end position="241"/>
    </location>
</feature>
<dbReference type="RefSeq" id="WP_045980065.1">
    <property type="nucleotide sequence ID" value="NZ_JXXY01000015.1"/>
</dbReference>
<proteinExistence type="predicted"/>
<keyword evidence="1" id="KW-0732">Signal</keyword>
<comment type="caution">
    <text evidence="2">The sequence shown here is derived from an EMBL/GenBank/DDBJ whole genome shotgun (WGS) entry which is preliminary data.</text>
</comment>
<sequence length="241" mass="26297">MTKSTFLLSGAMLLSVAACTNTEQPSIAPSYSETNKTEGRFVDPVSLDSRADVEALASGKWFFSYPLINDSGKSTEIASCEQLKQAQAQGFKGEDFSMQGAIEALELICNTWQAMAELEASHSSWINFTHGKEVAKELPAEFALAISNDTVERVAQSEHWSDVTTIKKVEPASEDQAVYYDTDGSIQRLTLMAQGDYNGDGIEDAIFYMENGVDGGSYSSVNTYIVTRLQQGAPITLLAKW</sequence>
<dbReference type="Proteomes" id="UP000033664">
    <property type="component" value="Unassembled WGS sequence"/>
</dbReference>